<feature type="domain" description="Ketopantoate reductase N-terminal" evidence="5">
    <location>
        <begin position="5"/>
        <end position="174"/>
    </location>
</feature>
<sequence length="355" mass="39099">MPLSYAIIGTGAIGGYYGARLQQAGAQVHFLLRSDYEQVRDRGIKIDSTDGDFTLPKVNAYLNAEDIPPVDVVVVALKTTQNHLLKNLLPKIKSNGAILSLQNGLGVEADIVQQIEATSSQSTSSRSTSPQSTDVQTTASQTTILGGLCFICSNKVGPGHIRHLDYGKVLLGAHQRQHQRCPPTPLMQRIAADFTRAKIAIDMTDDLPMARWRKLVWNVPYNGLSVVLNATTEEMMAHQEVRQLITVLMQEVVMLANAWGKSVSPSSVSPSSVSPNSERTLPPEVINQMLTQTEQMSPYRTSMKIDYDEGRSLELNAILGNPLQVADRLNIQVPAIRMLYQQLAFLNDRNILLPK</sequence>
<dbReference type="NCBIfam" id="TIGR00745">
    <property type="entry name" value="apbA_panE"/>
    <property type="match status" value="1"/>
</dbReference>
<reference evidence="7 8" key="1">
    <citation type="submission" date="2015-09" db="EMBL/GenBank/DDBJ databases">
        <title>Identification and resolution of microdiversity through metagenomic sequencing of parallel consortia.</title>
        <authorList>
            <person name="Nelson W.C."/>
            <person name="Romine M.F."/>
            <person name="Lindemann S.R."/>
        </authorList>
    </citation>
    <scope>NUCLEOTIDE SEQUENCE [LARGE SCALE GENOMIC DNA]</scope>
    <source>
        <strain evidence="7">Ana</strain>
    </source>
</reference>
<dbReference type="InterPro" id="IPR013328">
    <property type="entry name" value="6PGD_dom2"/>
</dbReference>
<protein>
    <submittedName>
        <fullName evidence="7">2-dehydropantoate 2-reductase PanE</fullName>
    </submittedName>
</protein>
<gene>
    <name evidence="7" type="primary">panE</name>
    <name evidence="7" type="ORF">HLUCCA11_01650</name>
</gene>
<evidence type="ECO:0000256" key="1">
    <source>
        <dbReference type="ARBA" id="ARBA00007870"/>
    </source>
</evidence>
<comment type="caution">
    <text evidence="7">The sequence shown here is derived from an EMBL/GenBank/DDBJ whole genome shotgun (WGS) entry which is preliminary data.</text>
</comment>
<dbReference type="InterPro" id="IPR051402">
    <property type="entry name" value="KPR-Related"/>
</dbReference>
<comment type="similarity">
    <text evidence="1">Belongs to the ketopantoate reductase family.</text>
</comment>
<evidence type="ECO:0000256" key="4">
    <source>
        <dbReference type="SAM" id="MobiDB-lite"/>
    </source>
</evidence>
<dbReference type="PANTHER" id="PTHR21708:SF26">
    <property type="entry name" value="2-DEHYDROPANTOATE 2-REDUCTASE"/>
    <property type="match status" value="1"/>
</dbReference>
<keyword evidence="3" id="KW-0560">Oxidoreductase</keyword>
<dbReference type="Gene3D" id="3.40.50.720">
    <property type="entry name" value="NAD(P)-binding Rossmann-like Domain"/>
    <property type="match status" value="1"/>
</dbReference>
<evidence type="ECO:0000313" key="8">
    <source>
        <dbReference type="Proteomes" id="UP000050465"/>
    </source>
</evidence>
<evidence type="ECO:0000259" key="5">
    <source>
        <dbReference type="Pfam" id="PF02558"/>
    </source>
</evidence>
<dbReference type="Gene3D" id="1.10.1040.10">
    <property type="entry name" value="N-(1-d-carboxylethyl)-l-norvaline Dehydrogenase, domain 2"/>
    <property type="match status" value="1"/>
</dbReference>
<dbReference type="InterPro" id="IPR008927">
    <property type="entry name" value="6-PGluconate_DH-like_C_sf"/>
</dbReference>
<evidence type="ECO:0000259" key="6">
    <source>
        <dbReference type="Pfam" id="PF08546"/>
    </source>
</evidence>
<evidence type="ECO:0000256" key="3">
    <source>
        <dbReference type="ARBA" id="ARBA00023002"/>
    </source>
</evidence>
<dbReference type="SUPFAM" id="SSF51735">
    <property type="entry name" value="NAD(P)-binding Rossmann-fold domains"/>
    <property type="match status" value="1"/>
</dbReference>
<proteinExistence type="inferred from homology"/>
<evidence type="ECO:0000256" key="2">
    <source>
        <dbReference type="ARBA" id="ARBA00022857"/>
    </source>
</evidence>
<dbReference type="InterPro" id="IPR013332">
    <property type="entry name" value="KPR_N"/>
</dbReference>
<dbReference type="STRING" id="1666911.HLUCCA11_01650"/>
<keyword evidence="2" id="KW-0521">NADP</keyword>
<dbReference type="Proteomes" id="UP000050465">
    <property type="component" value="Unassembled WGS sequence"/>
</dbReference>
<dbReference type="EMBL" id="LJZR01000001">
    <property type="protein sequence ID" value="KPQ37789.1"/>
    <property type="molecule type" value="Genomic_DNA"/>
</dbReference>
<dbReference type="FunFam" id="1.10.1040.10:FF:000017">
    <property type="entry name" value="2-dehydropantoate 2-reductase"/>
    <property type="match status" value="1"/>
</dbReference>
<dbReference type="GO" id="GO:0005737">
    <property type="term" value="C:cytoplasm"/>
    <property type="evidence" value="ECO:0007669"/>
    <property type="project" value="TreeGrafter"/>
</dbReference>
<feature type="domain" description="Ketopantoate reductase C-terminal" evidence="6">
    <location>
        <begin position="210"/>
        <end position="345"/>
    </location>
</feature>
<name>A0A0P7ZVW4_9CYAN</name>
<dbReference type="GO" id="GO:0008677">
    <property type="term" value="F:2-dehydropantoate 2-reductase activity"/>
    <property type="evidence" value="ECO:0007669"/>
    <property type="project" value="InterPro"/>
</dbReference>
<dbReference type="SUPFAM" id="SSF48179">
    <property type="entry name" value="6-phosphogluconate dehydrogenase C-terminal domain-like"/>
    <property type="match status" value="1"/>
</dbReference>
<dbReference type="Pfam" id="PF08546">
    <property type="entry name" value="ApbA_C"/>
    <property type="match status" value="1"/>
</dbReference>
<feature type="compositionally biased region" description="Low complexity" evidence="4">
    <location>
        <begin position="118"/>
        <end position="133"/>
    </location>
</feature>
<dbReference type="PANTHER" id="PTHR21708">
    <property type="entry name" value="PROBABLE 2-DEHYDROPANTOATE 2-REDUCTASE"/>
    <property type="match status" value="1"/>
</dbReference>
<accession>A0A0P7ZVW4</accession>
<dbReference type="InterPro" id="IPR013752">
    <property type="entry name" value="KPA_reductase"/>
</dbReference>
<dbReference type="InterPro" id="IPR036291">
    <property type="entry name" value="NAD(P)-bd_dom_sf"/>
</dbReference>
<feature type="region of interest" description="Disordered" evidence="4">
    <location>
        <begin position="118"/>
        <end position="137"/>
    </location>
</feature>
<evidence type="ECO:0000313" key="7">
    <source>
        <dbReference type="EMBL" id="KPQ37789.1"/>
    </source>
</evidence>
<dbReference type="PATRIC" id="fig|1666911.3.peg.2740"/>
<dbReference type="AlphaFoldDB" id="A0A0P7ZVW4"/>
<dbReference type="Pfam" id="PF02558">
    <property type="entry name" value="ApbA"/>
    <property type="match status" value="1"/>
</dbReference>
<dbReference type="GO" id="GO:0015940">
    <property type="term" value="P:pantothenate biosynthetic process"/>
    <property type="evidence" value="ECO:0007669"/>
    <property type="project" value="InterPro"/>
</dbReference>
<organism evidence="7 8">
    <name type="scientific">Phormidesmis priestleyi Ana</name>
    <dbReference type="NCBI Taxonomy" id="1666911"/>
    <lineage>
        <taxon>Bacteria</taxon>
        <taxon>Bacillati</taxon>
        <taxon>Cyanobacteriota</taxon>
        <taxon>Cyanophyceae</taxon>
        <taxon>Leptolyngbyales</taxon>
        <taxon>Leptolyngbyaceae</taxon>
        <taxon>Phormidesmis</taxon>
    </lineage>
</organism>
<dbReference type="InterPro" id="IPR003710">
    <property type="entry name" value="ApbA"/>
</dbReference>